<reference evidence="3" key="1">
    <citation type="journal article" date="2020" name="Stud. Mycol.">
        <title>101 Dothideomycetes genomes: a test case for predicting lifestyles and emergence of pathogens.</title>
        <authorList>
            <person name="Haridas S."/>
            <person name="Albert R."/>
            <person name="Binder M."/>
            <person name="Bloem J."/>
            <person name="Labutti K."/>
            <person name="Salamov A."/>
            <person name="Andreopoulos B."/>
            <person name="Baker S."/>
            <person name="Barry K."/>
            <person name="Bills G."/>
            <person name="Bluhm B."/>
            <person name="Cannon C."/>
            <person name="Castanera R."/>
            <person name="Culley D."/>
            <person name="Daum C."/>
            <person name="Ezra D."/>
            <person name="Gonzalez J."/>
            <person name="Henrissat B."/>
            <person name="Kuo A."/>
            <person name="Liang C."/>
            <person name="Lipzen A."/>
            <person name="Lutzoni F."/>
            <person name="Magnuson J."/>
            <person name="Mondo S."/>
            <person name="Nolan M."/>
            <person name="Ohm R."/>
            <person name="Pangilinan J."/>
            <person name="Park H.-J."/>
            <person name="Ramirez L."/>
            <person name="Alfaro M."/>
            <person name="Sun H."/>
            <person name="Tritt A."/>
            <person name="Yoshinaga Y."/>
            <person name="Zwiers L.-H."/>
            <person name="Turgeon B."/>
            <person name="Goodwin S."/>
            <person name="Spatafora J."/>
            <person name="Crous P."/>
            <person name="Grigoriev I."/>
        </authorList>
    </citation>
    <scope>NUCLEOTIDE SEQUENCE</scope>
    <source>
        <strain evidence="3">ATCC 74209</strain>
    </source>
</reference>
<name>A0A9P4JG31_9PLEO</name>
<feature type="domain" description="NACHT" evidence="2">
    <location>
        <begin position="308"/>
        <end position="533"/>
    </location>
</feature>
<dbReference type="Gene3D" id="3.40.50.300">
    <property type="entry name" value="P-loop containing nucleotide triphosphate hydrolases"/>
    <property type="match status" value="1"/>
</dbReference>
<keyword evidence="4" id="KW-1185">Reference proteome</keyword>
<dbReference type="EMBL" id="ML994141">
    <property type="protein sequence ID" value="KAF2198480.1"/>
    <property type="molecule type" value="Genomic_DNA"/>
</dbReference>
<dbReference type="Proteomes" id="UP000799536">
    <property type="component" value="Unassembled WGS sequence"/>
</dbReference>
<dbReference type="Pfam" id="PF24883">
    <property type="entry name" value="NPHP3_N"/>
    <property type="match status" value="1"/>
</dbReference>
<dbReference type="FunFam" id="3.40.50.300:FF:001638">
    <property type="entry name" value="NACHT and WD40 domain protein"/>
    <property type="match status" value="1"/>
</dbReference>
<gene>
    <name evidence="3" type="ORF">GQ43DRAFT_156635</name>
</gene>
<dbReference type="AlphaFoldDB" id="A0A9P4JG31"/>
<proteinExistence type="predicted"/>
<keyword evidence="1" id="KW-0677">Repeat</keyword>
<evidence type="ECO:0000256" key="1">
    <source>
        <dbReference type="ARBA" id="ARBA00022737"/>
    </source>
</evidence>
<sequence length="846" mass="96728">MRLLQLKENGTFSLTKYADDKTPKYAILSHTWGAEDEEVNFKDMERGTATSKIGYKKIQFCGSQAAQEGLKYFWVDTCCIDKSDSQELQEAINSMFRWYQKAEICYVYLSDVSGGISVEDNEFSRGWERNFRESRWFTRGWTLQELIAPKSVQFFSKKGKWLGDKQSLEQTLVEVTGIPPEALRGCPPSNFSVEERMSWAALRQTKREEDAAYSLLGIFGVFIPLIYGEGRESAFRRLQREIKMEEADLIPQSLAKEDQECIKSLHITDPSDDKKRIEDTKGGLLDSSYNWILDNAEFRQWQDDEQSRMLWIKGDPGKGKTMLLCGIVNELKKSMAKMDLLSYFFCQATDSRINNATAVIRGLIYVLIDQQPSLISHIRKKYDRAGKALFQDANAWVALSEIFTNILQDPSLNSTYLVIDALDECVGDLPKLLDFIVGQSSASPRVKWIVSSRNWPNIEERLAKARQSMRLSLELNAESVSAAVGIFIQRKVLQLSQENKYDNKTREAVQHYLSSNADGTFLWVALVCQNLKDVRKRNVIKKLNTFPPGLDSLYQRMMQQLSSSDDADMCKEILALAATVYRPPTLEELFTFTERLKDVAGDPESIQEIIDHCGSFLTLRENTVYFVHQSARDFLFAKAFNEVFPYGTEYTHHTIFSRSMQEMSRTLRRDIYNLGALGYPAKKVGQPNPDPLATSRYSCVYWIDHLCASNPNSSTDYSVDLQDGGAVDSFLRKQYLYWLEALSLCKNMPKGVVSITKLEALIQERADKPKFIELIRDAHRFIMSHKWAIENSPLQAYMSALIFSPTDSLIRDIFKKEEPNYITIKPDIGDKWSACLQTLEGHSDPV</sequence>
<dbReference type="Pfam" id="PF06985">
    <property type="entry name" value="HET"/>
    <property type="match status" value="1"/>
</dbReference>
<dbReference type="InterPro" id="IPR010730">
    <property type="entry name" value="HET"/>
</dbReference>
<accession>A0A9P4JG31</accession>
<dbReference type="InterPro" id="IPR027417">
    <property type="entry name" value="P-loop_NTPase"/>
</dbReference>
<evidence type="ECO:0000313" key="4">
    <source>
        <dbReference type="Proteomes" id="UP000799536"/>
    </source>
</evidence>
<protein>
    <submittedName>
        <fullName evidence="3">HET-domain-containing protein</fullName>
    </submittedName>
</protein>
<evidence type="ECO:0000259" key="2">
    <source>
        <dbReference type="PROSITE" id="PS50837"/>
    </source>
</evidence>
<dbReference type="InterPro" id="IPR056884">
    <property type="entry name" value="NPHP3-like_N"/>
</dbReference>
<feature type="non-terminal residue" evidence="3">
    <location>
        <position position="846"/>
    </location>
</feature>
<dbReference type="PROSITE" id="PS50837">
    <property type="entry name" value="NACHT"/>
    <property type="match status" value="1"/>
</dbReference>
<dbReference type="InterPro" id="IPR007111">
    <property type="entry name" value="NACHT_NTPase"/>
</dbReference>
<dbReference type="SUPFAM" id="SSF52540">
    <property type="entry name" value="P-loop containing nucleoside triphosphate hydrolases"/>
    <property type="match status" value="1"/>
</dbReference>
<dbReference type="PANTHER" id="PTHR10622:SF13">
    <property type="entry name" value="NACHT DOMAIN-CONTAINING PROTEIN"/>
    <property type="match status" value="1"/>
</dbReference>
<dbReference type="PANTHER" id="PTHR10622">
    <property type="entry name" value="HET DOMAIN-CONTAINING PROTEIN"/>
    <property type="match status" value="1"/>
</dbReference>
<organism evidence="3 4">
    <name type="scientific">Delitschia confertaspora ATCC 74209</name>
    <dbReference type="NCBI Taxonomy" id="1513339"/>
    <lineage>
        <taxon>Eukaryota</taxon>
        <taxon>Fungi</taxon>
        <taxon>Dikarya</taxon>
        <taxon>Ascomycota</taxon>
        <taxon>Pezizomycotina</taxon>
        <taxon>Dothideomycetes</taxon>
        <taxon>Pleosporomycetidae</taxon>
        <taxon>Pleosporales</taxon>
        <taxon>Delitschiaceae</taxon>
        <taxon>Delitschia</taxon>
    </lineage>
</organism>
<comment type="caution">
    <text evidence="3">The sequence shown here is derived from an EMBL/GenBank/DDBJ whole genome shotgun (WGS) entry which is preliminary data.</text>
</comment>
<dbReference type="OrthoDB" id="538223at2759"/>
<evidence type="ECO:0000313" key="3">
    <source>
        <dbReference type="EMBL" id="KAF2198480.1"/>
    </source>
</evidence>